<evidence type="ECO:0000256" key="1">
    <source>
        <dbReference type="ARBA" id="ARBA00023125"/>
    </source>
</evidence>
<dbReference type="OrthoDB" id="9795923at2"/>
<evidence type="ECO:0000313" key="2">
    <source>
        <dbReference type="EMBL" id="CUA94350.1"/>
    </source>
</evidence>
<dbReference type="Proteomes" id="UP000183900">
    <property type="component" value="Unassembled WGS sequence"/>
</dbReference>
<dbReference type="GO" id="GO:0005829">
    <property type="term" value="C:cytosol"/>
    <property type="evidence" value="ECO:0007669"/>
    <property type="project" value="TreeGrafter"/>
</dbReference>
<accession>A0A0K6HTU7</accession>
<dbReference type="PROSITE" id="PS51197">
    <property type="entry name" value="HTH_RRF2_2"/>
    <property type="match status" value="1"/>
</dbReference>
<organism evidence="2 3">
    <name type="scientific">Pannonibacter indicus</name>
    <dbReference type="NCBI Taxonomy" id="466044"/>
    <lineage>
        <taxon>Bacteria</taxon>
        <taxon>Pseudomonadati</taxon>
        <taxon>Pseudomonadota</taxon>
        <taxon>Alphaproteobacteria</taxon>
        <taxon>Hyphomicrobiales</taxon>
        <taxon>Stappiaceae</taxon>
        <taxon>Pannonibacter</taxon>
    </lineage>
</organism>
<dbReference type="InterPro" id="IPR000944">
    <property type="entry name" value="Tscrpt_reg_Rrf2"/>
</dbReference>
<gene>
    <name evidence="2" type="ORF">Ga0061067_103142</name>
</gene>
<dbReference type="GO" id="GO:0003700">
    <property type="term" value="F:DNA-binding transcription factor activity"/>
    <property type="evidence" value="ECO:0007669"/>
    <property type="project" value="TreeGrafter"/>
</dbReference>
<dbReference type="NCBIfam" id="TIGR00738">
    <property type="entry name" value="rrf2_super"/>
    <property type="match status" value="1"/>
</dbReference>
<dbReference type="Pfam" id="PF02082">
    <property type="entry name" value="Rrf2"/>
    <property type="match status" value="1"/>
</dbReference>
<dbReference type="PANTHER" id="PTHR33221">
    <property type="entry name" value="WINGED HELIX-TURN-HELIX TRANSCRIPTIONAL REGULATOR, RRF2 FAMILY"/>
    <property type="match status" value="1"/>
</dbReference>
<dbReference type="Gene3D" id="1.10.10.10">
    <property type="entry name" value="Winged helix-like DNA-binding domain superfamily/Winged helix DNA-binding domain"/>
    <property type="match status" value="1"/>
</dbReference>
<dbReference type="InterPro" id="IPR036388">
    <property type="entry name" value="WH-like_DNA-bd_sf"/>
</dbReference>
<dbReference type="EMBL" id="CYHE01000003">
    <property type="protein sequence ID" value="CUA94350.1"/>
    <property type="molecule type" value="Genomic_DNA"/>
</dbReference>
<name>A0A0K6HTU7_9HYPH</name>
<dbReference type="SUPFAM" id="SSF46785">
    <property type="entry name" value="Winged helix' DNA-binding domain"/>
    <property type="match status" value="1"/>
</dbReference>
<proteinExistence type="predicted"/>
<keyword evidence="3" id="KW-1185">Reference proteome</keyword>
<protein>
    <submittedName>
        <fullName evidence="2">Transcriptional regulator, BadM/Rrf2 family</fullName>
    </submittedName>
</protein>
<keyword evidence="1" id="KW-0238">DNA-binding</keyword>
<sequence>MRLTQQTNYAVRTLMYCAANPDRPSKVAEIAASFGMSETHLFKIMKILVDADLIKTLRGRNGGIVLARPANKITLGEVVRVAEESFYLAECFNSGRKDCPILTTCGFNGVLHEALEAFMDVLDSKTIEDISENRTDLRQLLNIGEISLAAAS</sequence>
<dbReference type="GO" id="GO:0003677">
    <property type="term" value="F:DNA binding"/>
    <property type="evidence" value="ECO:0007669"/>
    <property type="project" value="UniProtKB-KW"/>
</dbReference>
<dbReference type="PANTHER" id="PTHR33221:SF4">
    <property type="entry name" value="HTH-TYPE TRANSCRIPTIONAL REPRESSOR NSRR"/>
    <property type="match status" value="1"/>
</dbReference>
<evidence type="ECO:0000313" key="3">
    <source>
        <dbReference type="Proteomes" id="UP000183900"/>
    </source>
</evidence>
<dbReference type="AlphaFoldDB" id="A0A0K6HTU7"/>
<dbReference type="InterPro" id="IPR036390">
    <property type="entry name" value="WH_DNA-bd_sf"/>
</dbReference>
<dbReference type="RefSeq" id="WP_072242546.1">
    <property type="nucleotide sequence ID" value="NZ_CYHE01000003.1"/>
</dbReference>
<reference evidence="3" key="1">
    <citation type="submission" date="2015-08" db="EMBL/GenBank/DDBJ databases">
        <authorList>
            <person name="Varghese N."/>
        </authorList>
    </citation>
    <scope>NUCLEOTIDE SEQUENCE [LARGE SCALE GENOMIC DNA]</scope>
    <source>
        <strain evidence="3">DSM 23407</strain>
    </source>
</reference>